<dbReference type="Proteomes" id="UP000237662">
    <property type="component" value="Unassembled WGS sequence"/>
</dbReference>
<keyword evidence="2" id="KW-1185">Reference proteome</keyword>
<dbReference type="EMBL" id="PTJC01000006">
    <property type="protein sequence ID" value="PPK86549.1"/>
    <property type="molecule type" value="Genomic_DNA"/>
</dbReference>
<sequence>MDLLRNFCLLAALLWVAVPLLSAQSRFTEHLRYAAPNATQAVAVDSLHFYTISNSRIVKRRRSDGETVGEWRGPLKHLNSGIVLDGLLYCANTNFPETPMASSLEIFDPETMTHAGSHSFGHYLGSFTWIDRYRGDWYLMFVHYDETGRERDLGVEYTTLVRMDEEFRRTAGWTIPDSLSRHIAPMSISGGAILQDGQLLFSPHHYRELYVLKFPEMGYALQWVETLPAPSQGQGFAVDDWVSGQYWGIDRQTREVVVMRRE</sequence>
<dbReference type="OrthoDB" id="9804931at2"/>
<comment type="caution">
    <text evidence="1">The sequence shown here is derived from an EMBL/GenBank/DDBJ whole genome shotgun (WGS) entry which is preliminary data.</text>
</comment>
<proteinExistence type="predicted"/>
<reference evidence="1 2" key="1">
    <citation type="submission" date="2018-02" db="EMBL/GenBank/DDBJ databases">
        <title>Genomic Encyclopedia of Archaeal and Bacterial Type Strains, Phase II (KMG-II): from individual species to whole genera.</title>
        <authorList>
            <person name="Goeker M."/>
        </authorList>
    </citation>
    <scope>NUCLEOTIDE SEQUENCE [LARGE SCALE GENOMIC DNA]</scope>
    <source>
        <strain evidence="1 2">DSM 29526</strain>
    </source>
</reference>
<dbReference type="AlphaFoldDB" id="A0A2S6I5Y9"/>
<protein>
    <recommendedName>
        <fullName evidence="3">Glutamine cyclotransferase</fullName>
    </recommendedName>
</protein>
<dbReference type="RefSeq" id="WP_104420977.1">
    <property type="nucleotide sequence ID" value="NZ_PTJC01000006.1"/>
</dbReference>
<organism evidence="1 2">
    <name type="scientific">Neolewinella xylanilytica</name>
    <dbReference type="NCBI Taxonomy" id="1514080"/>
    <lineage>
        <taxon>Bacteria</taxon>
        <taxon>Pseudomonadati</taxon>
        <taxon>Bacteroidota</taxon>
        <taxon>Saprospiria</taxon>
        <taxon>Saprospirales</taxon>
        <taxon>Lewinellaceae</taxon>
        <taxon>Neolewinella</taxon>
    </lineage>
</organism>
<evidence type="ECO:0000313" key="1">
    <source>
        <dbReference type="EMBL" id="PPK86549.1"/>
    </source>
</evidence>
<evidence type="ECO:0000313" key="2">
    <source>
        <dbReference type="Proteomes" id="UP000237662"/>
    </source>
</evidence>
<name>A0A2S6I5Y9_9BACT</name>
<gene>
    <name evidence="1" type="ORF">CLV84_3482</name>
</gene>
<evidence type="ECO:0008006" key="3">
    <source>
        <dbReference type="Google" id="ProtNLM"/>
    </source>
</evidence>
<accession>A0A2S6I5Y9</accession>